<evidence type="ECO:0000256" key="7">
    <source>
        <dbReference type="ARBA" id="ARBA00022801"/>
    </source>
</evidence>
<dbReference type="EC" id="3.1.21.3" evidence="10"/>
<comment type="function">
    <text evidence="10">Subunit R is required for both nuclease and ATPase activities, but not for modification.</text>
</comment>
<dbReference type="PROSITE" id="PS51192">
    <property type="entry name" value="HELICASE_ATP_BIND_1"/>
    <property type="match status" value="1"/>
</dbReference>
<dbReference type="InParanoid" id="A0A317ZHW0"/>
<dbReference type="InterPro" id="IPR021810">
    <property type="entry name" value="T1RH-like_C"/>
</dbReference>
<dbReference type="CDD" id="cd18800">
    <property type="entry name" value="SF2_C_EcoR124I-like"/>
    <property type="match status" value="1"/>
</dbReference>
<keyword evidence="12" id="KW-0347">Helicase</keyword>
<comment type="catalytic activity">
    <reaction evidence="1 10">
        <text>Endonucleolytic cleavage of DNA to give random double-stranded fragments with terminal 5'-phosphates, ATP is simultaneously hydrolyzed.</text>
        <dbReference type="EC" id="3.1.21.3"/>
    </reaction>
</comment>
<sequence>MSERITESAVEEFCLEVLENQGYRFVAPEELNRLQPQKVIVEETLREMVAALNPKAPKQARDTAVRMVLSLSSQNLLENNEEFHRYLTEGIKVEIQKDGEARGEIVNLVDFEHPANNRLEVTNQFTVQASQRGTIVTKRPDVVILVNGMPLVVIELKNPSDEHATVRKAYYQLQTYKQEIPQLFYYNTVLVASDGIEARTGSLTAGFSRFMRWKTVDGIKEDDRVVPQVETLSKGMLRPDVLLDLIKQFTVFEKTESEDENGLKQIQTVKKIAAYHQYHAVNRAVVSTLRATANTETETAAEDPGTYNNLPSVKDQPAGDQKAGVVWHTQGSGKSLSMVFYTGKIVLALNNPTIVVLTDRNDLDQQLFDTFASCKQLLRQTPVQAEDREDLKKLLKTEGGGIIFTTIQKFAPEEGSSVYETLSERRNIVVMADEAHRSQYGFGGKTVEKGDQAVIKYGFAKYLRDGLPKASFIGFTGTPIERDDASTPAVFGNYIDVYDIEQAVADGATVRIYYESRLAKLNLDEEKIPELDREFEELTEGEEESASQKAKAKWTQLEAIVGHPKRIEAVAADFIQHFETRQEAFEGKVMFVAMSRRIAVEMYEAIVTLRPEWHDDDLRKGKIKVVMTSSSSDPVEWARHATNKHDRQNLAERLKDPSDGLEIVIVRDMWLTGFDAPSLHTLYVDKPMKGHNLMQAIARVNRVYKDKEGGLIVDYLGIATSLKEALATYTESGGKGKPTFDQSEAIALMREKLEVVAQILHGFAYDEYFEADTRRKMMMLVEAQDFILGIDDGKERFCKEVNALSKAFALAVPSVEAMEAKDEVAFFQAVKARLAKFDEAGGDNGGKSSTEIESAVRQLIDKAVVSEGVVDVFDAAGIQKPDVSILSDEFMDEVRGMEQKNLAVELLRKLLNDEIKSRTKRNAMQSKKLSEMLANAIRKYQNNVLTAAEVIQELIEMGKEIKASDLEAQEVGLSDYEYAFYMALADNDSAKEVMDNDTLKDLAIVLVNLVRKNATIDWTKREKVRIKMRALVKTTLKRFGYPPDLEKIATENILKQAELLADEFAAA</sequence>
<keyword evidence="5 10" id="KW-0680">Restriction system</keyword>
<dbReference type="OrthoDB" id="9758243at2"/>
<dbReference type="CDD" id="cd22332">
    <property type="entry name" value="HsdR_N"/>
    <property type="match status" value="1"/>
</dbReference>
<proteinExistence type="inferred from homology"/>
<dbReference type="PANTHER" id="PTHR30195:SF15">
    <property type="entry name" value="TYPE I RESTRICTION ENZYME HINDI ENDONUCLEASE SUBUNIT"/>
    <property type="match status" value="1"/>
</dbReference>
<dbReference type="Pfam" id="PF04313">
    <property type="entry name" value="HSDR_N"/>
    <property type="match status" value="1"/>
</dbReference>
<dbReference type="Proteomes" id="UP000247099">
    <property type="component" value="Unassembled WGS sequence"/>
</dbReference>
<gene>
    <name evidence="12" type="ORF">DDZ13_09615</name>
</gene>
<evidence type="ECO:0000256" key="5">
    <source>
        <dbReference type="ARBA" id="ARBA00022747"/>
    </source>
</evidence>
<keyword evidence="3" id="KW-0540">Nuclease</keyword>
<dbReference type="InterPro" id="IPR014001">
    <property type="entry name" value="Helicase_ATP-bd"/>
</dbReference>
<evidence type="ECO:0000256" key="2">
    <source>
        <dbReference type="ARBA" id="ARBA00008598"/>
    </source>
</evidence>
<dbReference type="Pfam" id="PF22679">
    <property type="entry name" value="T1R_D3-like"/>
    <property type="match status" value="1"/>
</dbReference>
<dbReference type="GO" id="GO:0004386">
    <property type="term" value="F:helicase activity"/>
    <property type="evidence" value="ECO:0007669"/>
    <property type="project" value="UniProtKB-KW"/>
</dbReference>
<keyword evidence="7 10" id="KW-0378">Hydrolase</keyword>
<dbReference type="GO" id="GO:0003677">
    <property type="term" value="F:DNA binding"/>
    <property type="evidence" value="ECO:0007669"/>
    <property type="project" value="UniProtKB-KW"/>
</dbReference>
<reference evidence="12 13" key="1">
    <citation type="submission" date="2018-05" db="EMBL/GenBank/DDBJ databases">
        <title>Coraliomargarita sinensis sp. nov., isolated from a marine solar saltern.</title>
        <authorList>
            <person name="Zhou L.Y."/>
        </authorList>
    </citation>
    <scope>NUCLEOTIDE SEQUENCE [LARGE SCALE GENOMIC DNA]</scope>
    <source>
        <strain evidence="12 13">WN38</strain>
    </source>
</reference>
<dbReference type="CDD" id="cd18030">
    <property type="entry name" value="DEXHc_RE_I_HsdR"/>
    <property type="match status" value="1"/>
</dbReference>
<dbReference type="InterPro" id="IPR004473">
    <property type="entry name" value="Restrct_endonuc_typeI_HsdR"/>
</dbReference>
<dbReference type="InterPro" id="IPR051268">
    <property type="entry name" value="Type-I_R_enzyme_R_subunit"/>
</dbReference>
<dbReference type="GO" id="GO:0009307">
    <property type="term" value="P:DNA restriction-modification system"/>
    <property type="evidence" value="ECO:0007669"/>
    <property type="project" value="UniProtKB-KW"/>
</dbReference>
<dbReference type="PANTHER" id="PTHR30195">
    <property type="entry name" value="TYPE I SITE-SPECIFIC DEOXYRIBONUCLEASE PROTEIN SUBUNIT M AND R"/>
    <property type="match status" value="1"/>
</dbReference>
<keyword evidence="8 10" id="KW-0067">ATP-binding</keyword>
<dbReference type="NCBIfam" id="TIGR00348">
    <property type="entry name" value="hsdR"/>
    <property type="match status" value="1"/>
</dbReference>
<dbReference type="RefSeq" id="WP_110131243.1">
    <property type="nucleotide sequence ID" value="NZ_QHJQ01000006.1"/>
</dbReference>
<evidence type="ECO:0000256" key="4">
    <source>
        <dbReference type="ARBA" id="ARBA00022741"/>
    </source>
</evidence>
<dbReference type="InterPro" id="IPR007409">
    <property type="entry name" value="Restrct_endonuc_type1_HsdR_N"/>
</dbReference>
<keyword evidence="13" id="KW-1185">Reference proteome</keyword>
<organism evidence="12 13">
    <name type="scientific">Coraliomargarita sinensis</name>
    <dbReference type="NCBI Taxonomy" id="2174842"/>
    <lineage>
        <taxon>Bacteria</taxon>
        <taxon>Pseudomonadati</taxon>
        <taxon>Verrucomicrobiota</taxon>
        <taxon>Opitutia</taxon>
        <taxon>Puniceicoccales</taxon>
        <taxon>Coraliomargaritaceae</taxon>
        <taxon>Coraliomargarita</taxon>
    </lineage>
</organism>
<dbReference type="SUPFAM" id="SSF52540">
    <property type="entry name" value="P-loop containing nucleoside triphosphate hydrolases"/>
    <property type="match status" value="2"/>
</dbReference>
<accession>A0A317ZHW0</accession>
<evidence type="ECO:0000256" key="10">
    <source>
        <dbReference type="RuleBase" id="RU364115"/>
    </source>
</evidence>
<feature type="domain" description="Helicase ATP-binding" evidence="11">
    <location>
        <begin position="315"/>
        <end position="497"/>
    </location>
</feature>
<evidence type="ECO:0000256" key="8">
    <source>
        <dbReference type="ARBA" id="ARBA00022840"/>
    </source>
</evidence>
<dbReference type="Gene3D" id="3.90.1570.50">
    <property type="match status" value="1"/>
</dbReference>
<comment type="similarity">
    <text evidence="2 10">Belongs to the HsdR family.</text>
</comment>
<keyword evidence="6" id="KW-0255">Endonuclease</keyword>
<evidence type="ECO:0000313" key="12">
    <source>
        <dbReference type="EMBL" id="PXA03887.1"/>
    </source>
</evidence>
<comment type="caution">
    <text evidence="12">The sequence shown here is derived from an EMBL/GenBank/DDBJ whole genome shotgun (WGS) entry which is preliminary data.</text>
</comment>
<dbReference type="Pfam" id="PF11867">
    <property type="entry name" value="T1RH-like_C"/>
    <property type="match status" value="1"/>
</dbReference>
<dbReference type="InterPro" id="IPR040980">
    <property type="entry name" value="SWI2_SNF2"/>
</dbReference>
<name>A0A317ZHW0_9BACT</name>
<dbReference type="GO" id="GO:0005524">
    <property type="term" value="F:ATP binding"/>
    <property type="evidence" value="ECO:0007669"/>
    <property type="project" value="UniProtKB-KW"/>
</dbReference>
<comment type="subunit">
    <text evidence="10">The type I restriction/modification system is composed of three polypeptides R, M and S.</text>
</comment>
<dbReference type="SMART" id="SM00487">
    <property type="entry name" value="DEXDc"/>
    <property type="match status" value="1"/>
</dbReference>
<keyword evidence="4 10" id="KW-0547">Nucleotide-binding</keyword>
<protein>
    <recommendedName>
        <fullName evidence="10">Type I restriction enzyme endonuclease subunit</fullName>
        <shortName evidence="10">R protein</shortName>
        <ecNumber evidence="10">3.1.21.3</ecNumber>
    </recommendedName>
</protein>
<keyword evidence="9 10" id="KW-0238">DNA-binding</keyword>
<evidence type="ECO:0000259" key="11">
    <source>
        <dbReference type="PROSITE" id="PS51192"/>
    </source>
</evidence>
<dbReference type="InterPro" id="IPR027417">
    <property type="entry name" value="P-loop_NTPase"/>
</dbReference>
<evidence type="ECO:0000256" key="9">
    <source>
        <dbReference type="ARBA" id="ARBA00023125"/>
    </source>
</evidence>
<evidence type="ECO:0000256" key="3">
    <source>
        <dbReference type="ARBA" id="ARBA00022722"/>
    </source>
</evidence>
<dbReference type="InterPro" id="IPR055180">
    <property type="entry name" value="HsdR_RecA-like_helicase_dom_2"/>
</dbReference>
<dbReference type="GO" id="GO:0009035">
    <property type="term" value="F:type I site-specific deoxyribonuclease activity"/>
    <property type="evidence" value="ECO:0007669"/>
    <property type="project" value="UniProtKB-EC"/>
</dbReference>
<evidence type="ECO:0000313" key="13">
    <source>
        <dbReference type="Proteomes" id="UP000247099"/>
    </source>
</evidence>
<dbReference type="Gene3D" id="3.40.50.300">
    <property type="entry name" value="P-loop containing nucleotide triphosphate hydrolases"/>
    <property type="match status" value="3"/>
</dbReference>
<evidence type="ECO:0000256" key="6">
    <source>
        <dbReference type="ARBA" id="ARBA00022759"/>
    </source>
</evidence>
<evidence type="ECO:0000256" key="1">
    <source>
        <dbReference type="ARBA" id="ARBA00000851"/>
    </source>
</evidence>
<dbReference type="AlphaFoldDB" id="A0A317ZHW0"/>
<dbReference type="Pfam" id="PF18766">
    <property type="entry name" value="SWI2_SNF2"/>
    <property type="match status" value="1"/>
</dbReference>
<dbReference type="EMBL" id="QHJQ01000006">
    <property type="protein sequence ID" value="PXA03887.1"/>
    <property type="molecule type" value="Genomic_DNA"/>
</dbReference>